<dbReference type="EC" id="2.7.7.2" evidence="15"/>
<dbReference type="SUPFAM" id="SSF52374">
    <property type="entry name" value="Nucleotidylyl transferase"/>
    <property type="match status" value="1"/>
</dbReference>
<comment type="caution">
    <text evidence="17">The sequence shown here is derived from an EMBL/GenBank/DDBJ whole genome shotgun (WGS) entry which is preliminary data.</text>
</comment>
<dbReference type="InterPro" id="IPR015865">
    <property type="entry name" value="Riboflavin_kinase_bac/euk"/>
</dbReference>
<evidence type="ECO:0000256" key="2">
    <source>
        <dbReference type="ARBA" id="ARBA00004726"/>
    </source>
</evidence>
<comment type="pathway">
    <text evidence="3 15">Cofactor biosynthesis; FMN biosynthesis; FMN from riboflavin (ATP route): step 1/1.</text>
</comment>
<evidence type="ECO:0000256" key="10">
    <source>
        <dbReference type="ARBA" id="ARBA00022827"/>
    </source>
</evidence>
<evidence type="ECO:0000256" key="6">
    <source>
        <dbReference type="ARBA" id="ARBA00022679"/>
    </source>
</evidence>
<evidence type="ECO:0000256" key="1">
    <source>
        <dbReference type="ARBA" id="ARBA00002121"/>
    </source>
</evidence>
<dbReference type="InterPro" id="IPR015864">
    <property type="entry name" value="FAD_synthase"/>
</dbReference>
<keyword evidence="8 15" id="KW-0547">Nucleotide-binding</keyword>
<evidence type="ECO:0000256" key="4">
    <source>
        <dbReference type="ARBA" id="ARBA00022630"/>
    </source>
</evidence>
<dbReference type="InterPro" id="IPR014729">
    <property type="entry name" value="Rossmann-like_a/b/a_fold"/>
</dbReference>
<comment type="function">
    <text evidence="1">Catalyzes the phosphorylation of riboflavin to FMN followed by the adenylation of FMN to FAD.</text>
</comment>
<dbReference type="GO" id="GO:0008531">
    <property type="term" value="F:riboflavin kinase activity"/>
    <property type="evidence" value="ECO:0007669"/>
    <property type="project" value="UniProtKB-UniRule"/>
</dbReference>
<keyword evidence="4 15" id="KW-0285">Flavoprotein</keyword>
<keyword evidence="5 15" id="KW-0288">FMN</keyword>
<evidence type="ECO:0000256" key="3">
    <source>
        <dbReference type="ARBA" id="ARBA00005201"/>
    </source>
</evidence>
<dbReference type="FunFam" id="3.40.50.620:FF:000021">
    <property type="entry name" value="Riboflavin biosynthesis protein"/>
    <property type="match status" value="1"/>
</dbReference>
<sequence>MDIWHGLAAVPSDLAESVVTIGVFDGVHRGHQHLLRRAVAEATRRGVPCVMVTFDPHPVSVFLPERAPARLTSLEERLRLAGEQGVDAVLVVNFTCELAGLSPRHYFSSLLVDTLKAVAVLVGENFTFGRDAEGTVETLHCLCDEYGVEDIVVGLYHDRGQRLCSSLVRRYLAEGDIEGANWALGRPFRVTGKVVHGAGRGGKELGYPTANQYFPESMALPADGVYAGWLTVVDSGPIAGDMVAERRYPAAISVGTNPTFGDEPRSVESFVIDREANLYGHTATVEFVERLRPMVKFHGVQELLDAMGDDVKRAREILGR</sequence>
<proteinExistence type="inferred from homology"/>
<dbReference type="EC" id="2.7.1.26" evidence="15"/>
<evidence type="ECO:0000256" key="8">
    <source>
        <dbReference type="ARBA" id="ARBA00022741"/>
    </source>
</evidence>
<evidence type="ECO:0000259" key="16">
    <source>
        <dbReference type="SMART" id="SM00904"/>
    </source>
</evidence>
<dbReference type="Gene3D" id="3.40.50.620">
    <property type="entry name" value="HUPs"/>
    <property type="match status" value="1"/>
</dbReference>
<evidence type="ECO:0000256" key="15">
    <source>
        <dbReference type="PIRNR" id="PIRNR004491"/>
    </source>
</evidence>
<dbReference type="SMART" id="SM00904">
    <property type="entry name" value="Flavokinase"/>
    <property type="match status" value="1"/>
</dbReference>
<dbReference type="GO" id="GO:0009231">
    <property type="term" value="P:riboflavin biosynthetic process"/>
    <property type="evidence" value="ECO:0007669"/>
    <property type="project" value="InterPro"/>
</dbReference>
<gene>
    <name evidence="17" type="ORF">CXB45_03505</name>
</gene>
<dbReference type="Gene3D" id="2.40.30.30">
    <property type="entry name" value="Riboflavin kinase-like"/>
    <property type="match status" value="1"/>
</dbReference>
<evidence type="ECO:0000256" key="12">
    <source>
        <dbReference type="ARBA" id="ARBA00023268"/>
    </source>
</evidence>
<dbReference type="GO" id="GO:0005524">
    <property type="term" value="F:ATP binding"/>
    <property type="evidence" value="ECO:0007669"/>
    <property type="project" value="UniProtKB-UniRule"/>
</dbReference>
<dbReference type="RefSeq" id="WP_101173221.1">
    <property type="nucleotide sequence ID" value="NZ_JAKRKB010000001.1"/>
</dbReference>
<evidence type="ECO:0000313" key="18">
    <source>
        <dbReference type="Proteomes" id="UP000233249"/>
    </source>
</evidence>
<dbReference type="InterPro" id="IPR023465">
    <property type="entry name" value="Riboflavin_kinase_dom_sf"/>
</dbReference>
<dbReference type="FunFam" id="2.40.30.30:FF:000003">
    <property type="entry name" value="Riboflavin biosynthesis protein"/>
    <property type="match status" value="1"/>
</dbReference>
<dbReference type="UniPathway" id="UPA00276">
    <property type="reaction ID" value="UER00406"/>
</dbReference>
<dbReference type="CDD" id="cd02064">
    <property type="entry name" value="FAD_synthetase_N"/>
    <property type="match status" value="1"/>
</dbReference>
<dbReference type="GO" id="GO:0003919">
    <property type="term" value="F:FMN adenylyltransferase activity"/>
    <property type="evidence" value="ECO:0007669"/>
    <property type="project" value="UniProtKB-UniRule"/>
</dbReference>
<dbReference type="OrthoDB" id="9803667at2"/>
<name>A0A2N0X8N6_9CORY</name>
<dbReference type="PIRSF" id="PIRSF004491">
    <property type="entry name" value="FAD_Synth"/>
    <property type="match status" value="1"/>
</dbReference>
<keyword evidence="12" id="KW-0511">Multifunctional enzyme</keyword>
<dbReference type="AlphaFoldDB" id="A0A2N0X8N6"/>
<protein>
    <recommendedName>
        <fullName evidence="15">Riboflavin biosynthesis protein</fullName>
    </recommendedName>
    <domain>
        <recommendedName>
            <fullName evidence="15">Riboflavin kinase</fullName>
            <ecNumber evidence="15">2.7.1.26</ecNumber>
        </recommendedName>
        <alternativeName>
            <fullName evidence="15">Flavokinase</fullName>
        </alternativeName>
    </domain>
    <domain>
        <recommendedName>
            <fullName evidence="15">FMN adenylyltransferase</fullName>
            <ecNumber evidence="15">2.7.7.2</ecNumber>
        </recommendedName>
        <alternativeName>
            <fullName evidence="15">FAD pyrophosphorylase</fullName>
        </alternativeName>
        <alternativeName>
            <fullName evidence="15">FAD synthase</fullName>
        </alternativeName>
    </domain>
</protein>
<organism evidence="17 18">
    <name type="scientific">Corynebacterium mastitidis</name>
    <dbReference type="NCBI Taxonomy" id="161890"/>
    <lineage>
        <taxon>Bacteria</taxon>
        <taxon>Bacillati</taxon>
        <taxon>Actinomycetota</taxon>
        <taxon>Actinomycetes</taxon>
        <taxon>Mycobacteriales</taxon>
        <taxon>Corynebacteriaceae</taxon>
        <taxon>Corynebacterium</taxon>
    </lineage>
</organism>
<evidence type="ECO:0000256" key="7">
    <source>
        <dbReference type="ARBA" id="ARBA00022695"/>
    </source>
</evidence>
<evidence type="ECO:0000256" key="9">
    <source>
        <dbReference type="ARBA" id="ARBA00022777"/>
    </source>
</evidence>
<evidence type="ECO:0000256" key="5">
    <source>
        <dbReference type="ARBA" id="ARBA00022643"/>
    </source>
</evidence>
<dbReference type="InterPro" id="IPR002606">
    <property type="entry name" value="Riboflavin_kinase_bac"/>
</dbReference>
<comment type="similarity">
    <text evidence="15">Belongs to the ribF family.</text>
</comment>
<dbReference type="NCBIfam" id="NF004160">
    <property type="entry name" value="PRK05627.1-3"/>
    <property type="match status" value="1"/>
</dbReference>
<evidence type="ECO:0000313" key="17">
    <source>
        <dbReference type="EMBL" id="PKF69054.1"/>
    </source>
</evidence>
<dbReference type="SUPFAM" id="SSF82114">
    <property type="entry name" value="Riboflavin kinase-like"/>
    <property type="match status" value="1"/>
</dbReference>
<dbReference type="Pfam" id="PF06574">
    <property type="entry name" value="FAD_syn"/>
    <property type="match status" value="1"/>
</dbReference>
<keyword evidence="11 15" id="KW-0067">ATP-binding</keyword>
<comment type="catalytic activity">
    <reaction evidence="14 15">
        <text>FMN + ATP + H(+) = FAD + diphosphate</text>
        <dbReference type="Rhea" id="RHEA:17237"/>
        <dbReference type="ChEBI" id="CHEBI:15378"/>
        <dbReference type="ChEBI" id="CHEBI:30616"/>
        <dbReference type="ChEBI" id="CHEBI:33019"/>
        <dbReference type="ChEBI" id="CHEBI:57692"/>
        <dbReference type="ChEBI" id="CHEBI:58210"/>
        <dbReference type="EC" id="2.7.7.2"/>
    </reaction>
</comment>
<dbReference type="EMBL" id="PJAF01000007">
    <property type="protein sequence ID" value="PKF69054.1"/>
    <property type="molecule type" value="Genomic_DNA"/>
</dbReference>
<dbReference type="GO" id="GO:0006747">
    <property type="term" value="P:FAD biosynthetic process"/>
    <property type="evidence" value="ECO:0007669"/>
    <property type="project" value="UniProtKB-UniRule"/>
</dbReference>
<evidence type="ECO:0000256" key="13">
    <source>
        <dbReference type="ARBA" id="ARBA00047880"/>
    </source>
</evidence>
<dbReference type="GO" id="GO:0009398">
    <property type="term" value="P:FMN biosynthetic process"/>
    <property type="evidence" value="ECO:0007669"/>
    <property type="project" value="UniProtKB-UniRule"/>
</dbReference>
<dbReference type="STRING" id="1121365.GCA_000375365_00074"/>
<keyword evidence="7 15" id="KW-0548">Nucleotidyltransferase</keyword>
<dbReference type="PANTHER" id="PTHR22749">
    <property type="entry name" value="RIBOFLAVIN KINASE/FMN ADENYLYLTRANSFERASE"/>
    <property type="match status" value="1"/>
</dbReference>
<reference evidence="17 18" key="1">
    <citation type="submission" date="2017-12" db="EMBL/GenBank/DDBJ databases">
        <title>Corynebacterium mastitidis 16-1433 Genome.</title>
        <authorList>
            <person name="Gulvik C.A."/>
        </authorList>
    </citation>
    <scope>NUCLEOTIDE SEQUENCE [LARGE SCALE GENOMIC DNA]</scope>
    <source>
        <strain evidence="17 18">16-1433</strain>
    </source>
</reference>
<accession>A0A2N0X8N6</accession>
<dbReference type="Proteomes" id="UP000233249">
    <property type="component" value="Unassembled WGS sequence"/>
</dbReference>
<evidence type="ECO:0000256" key="14">
    <source>
        <dbReference type="ARBA" id="ARBA00049494"/>
    </source>
</evidence>
<dbReference type="PANTHER" id="PTHR22749:SF6">
    <property type="entry name" value="RIBOFLAVIN KINASE"/>
    <property type="match status" value="1"/>
</dbReference>
<dbReference type="NCBIfam" id="TIGR00083">
    <property type="entry name" value="ribF"/>
    <property type="match status" value="1"/>
</dbReference>
<comment type="catalytic activity">
    <reaction evidence="13 15">
        <text>riboflavin + ATP = FMN + ADP + H(+)</text>
        <dbReference type="Rhea" id="RHEA:14357"/>
        <dbReference type="ChEBI" id="CHEBI:15378"/>
        <dbReference type="ChEBI" id="CHEBI:30616"/>
        <dbReference type="ChEBI" id="CHEBI:57986"/>
        <dbReference type="ChEBI" id="CHEBI:58210"/>
        <dbReference type="ChEBI" id="CHEBI:456216"/>
        <dbReference type="EC" id="2.7.1.26"/>
    </reaction>
</comment>
<feature type="domain" description="Riboflavin kinase" evidence="16">
    <location>
        <begin position="183"/>
        <end position="319"/>
    </location>
</feature>
<keyword evidence="9 15" id="KW-0418">Kinase</keyword>
<keyword evidence="10 15" id="KW-0274">FAD</keyword>
<dbReference type="Pfam" id="PF01687">
    <property type="entry name" value="Flavokinase"/>
    <property type="match status" value="1"/>
</dbReference>
<evidence type="ECO:0000256" key="11">
    <source>
        <dbReference type="ARBA" id="ARBA00022840"/>
    </source>
</evidence>
<comment type="pathway">
    <text evidence="2 15">Cofactor biosynthesis; FAD biosynthesis; FAD from FMN: step 1/1.</text>
</comment>
<keyword evidence="6 15" id="KW-0808">Transferase</keyword>
<dbReference type="UniPathway" id="UPA00277">
    <property type="reaction ID" value="UER00407"/>
</dbReference>
<dbReference type="InterPro" id="IPR023468">
    <property type="entry name" value="Riboflavin_kinase"/>
</dbReference>